<dbReference type="STRING" id="1481914.JCM19241_3210"/>
<dbReference type="EMBL" id="BBSC01000004">
    <property type="protein sequence ID" value="GAM75298.1"/>
    <property type="molecule type" value="Genomic_DNA"/>
</dbReference>
<reference evidence="1 2" key="1">
    <citation type="submission" date="2015-01" db="EMBL/GenBank/DDBJ databases">
        <title>Vibrio sp. C94 JCM 19241 whole genome shotgun sequence.</title>
        <authorList>
            <person name="Sawabe T."/>
            <person name="Meirelles P."/>
            <person name="Feng G."/>
            <person name="Sayaka M."/>
            <person name="Hattori M."/>
            <person name="Ohkuma M."/>
        </authorList>
    </citation>
    <scope>NUCLEOTIDE SEQUENCE [LARGE SCALE GENOMIC DNA]</scope>
    <source>
        <strain evidence="2">JCM 19241</strain>
    </source>
</reference>
<comment type="caution">
    <text evidence="1">The sequence shown here is derived from an EMBL/GenBank/DDBJ whole genome shotgun (WGS) entry which is preliminary data.</text>
</comment>
<protein>
    <recommendedName>
        <fullName evidence="3">Glycoporin</fullName>
    </recommendedName>
</protein>
<sequence>MLDIQDFGIALGTYYTTVENKTDNMSVFSEDDDFGARVRLTYIF</sequence>
<proteinExistence type="predicted"/>
<evidence type="ECO:0000313" key="1">
    <source>
        <dbReference type="EMBL" id="GAM75298.1"/>
    </source>
</evidence>
<organism evidence="1 2">
    <name type="scientific">Vibrio ishigakensis</name>
    <dbReference type="NCBI Taxonomy" id="1481914"/>
    <lineage>
        <taxon>Bacteria</taxon>
        <taxon>Pseudomonadati</taxon>
        <taxon>Pseudomonadota</taxon>
        <taxon>Gammaproteobacteria</taxon>
        <taxon>Vibrionales</taxon>
        <taxon>Vibrionaceae</taxon>
        <taxon>Vibrio</taxon>
    </lineage>
</organism>
<evidence type="ECO:0008006" key="3">
    <source>
        <dbReference type="Google" id="ProtNLM"/>
    </source>
</evidence>
<evidence type="ECO:0000313" key="2">
    <source>
        <dbReference type="Proteomes" id="UP000031666"/>
    </source>
</evidence>
<dbReference type="AlphaFoldDB" id="A0A0B8QJK0"/>
<gene>
    <name evidence="1" type="ORF">JCM19241_3210</name>
</gene>
<accession>A0A0B8QJK0</accession>
<dbReference type="Proteomes" id="UP000031666">
    <property type="component" value="Unassembled WGS sequence"/>
</dbReference>
<reference evidence="1 2" key="2">
    <citation type="submission" date="2015-01" db="EMBL/GenBank/DDBJ databases">
        <authorList>
            <consortium name="NBRP consortium"/>
            <person name="Sawabe T."/>
            <person name="Meirelles P."/>
            <person name="Feng G."/>
            <person name="Sayaka M."/>
            <person name="Hattori M."/>
            <person name="Ohkuma M."/>
        </authorList>
    </citation>
    <scope>NUCLEOTIDE SEQUENCE [LARGE SCALE GENOMIC DNA]</scope>
    <source>
        <strain evidence="2">JCM 19241</strain>
    </source>
</reference>
<name>A0A0B8QJK0_9VIBR</name>